<dbReference type="EMBL" id="UINC01000589">
    <property type="protein sequence ID" value="SUZ57962.1"/>
    <property type="molecule type" value="Genomic_DNA"/>
</dbReference>
<evidence type="ECO:0000256" key="1">
    <source>
        <dbReference type="ARBA" id="ARBA00008467"/>
    </source>
</evidence>
<comment type="similarity">
    <text evidence="1">Belongs to the thiolase-like superfamily. Beta-ketoacyl-ACP synthases family.</text>
</comment>
<dbReference type="Pfam" id="PF00109">
    <property type="entry name" value="ketoacyl-synt"/>
    <property type="match status" value="1"/>
</dbReference>
<evidence type="ECO:0000259" key="8">
    <source>
        <dbReference type="PROSITE" id="PS52004"/>
    </source>
</evidence>
<dbReference type="CDD" id="cd00834">
    <property type="entry name" value="KAS_I_II"/>
    <property type="match status" value="1"/>
</dbReference>
<dbReference type="PIRSF" id="PIRSF000447">
    <property type="entry name" value="KAS_II"/>
    <property type="match status" value="1"/>
</dbReference>
<dbReference type="SUPFAM" id="SSF53901">
    <property type="entry name" value="Thiolase-like"/>
    <property type="match status" value="2"/>
</dbReference>
<dbReference type="InterPro" id="IPR020841">
    <property type="entry name" value="PKS_Beta-ketoAc_synthase_dom"/>
</dbReference>
<protein>
    <recommendedName>
        <fullName evidence="8">Ketosynthase family 3 (KS3) domain-containing protein</fullName>
    </recommendedName>
</protein>
<dbReference type="InterPro" id="IPR014030">
    <property type="entry name" value="Ketoacyl_synth_N"/>
</dbReference>
<keyword evidence="3" id="KW-0808">Transferase</keyword>
<dbReference type="NCBIfam" id="NF005589">
    <property type="entry name" value="PRK07314.1"/>
    <property type="match status" value="1"/>
</dbReference>
<reference evidence="9" key="1">
    <citation type="submission" date="2018-05" db="EMBL/GenBank/DDBJ databases">
        <authorList>
            <person name="Lanie J.A."/>
            <person name="Ng W.-L."/>
            <person name="Kazmierczak K.M."/>
            <person name="Andrzejewski T.M."/>
            <person name="Davidsen T.M."/>
            <person name="Wayne K.J."/>
            <person name="Tettelin H."/>
            <person name="Glass J.I."/>
            <person name="Rusch D."/>
            <person name="Podicherti R."/>
            <person name="Tsui H.-C.T."/>
            <person name="Winkler M.E."/>
        </authorList>
    </citation>
    <scope>NUCLEOTIDE SEQUENCE</scope>
</reference>
<dbReference type="PANTHER" id="PTHR11712">
    <property type="entry name" value="POLYKETIDE SYNTHASE-RELATED"/>
    <property type="match status" value="1"/>
</dbReference>
<keyword evidence="5" id="KW-0443">Lipid metabolism</keyword>
<evidence type="ECO:0000256" key="3">
    <source>
        <dbReference type="ARBA" id="ARBA00022679"/>
    </source>
</evidence>
<organism evidence="9">
    <name type="scientific">marine metagenome</name>
    <dbReference type="NCBI Taxonomy" id="408172"/>
    <lineage>
        <taxon>unclassified sequences</taxon>
        <taxon>metagenomes</taxon>
        <taxon>ecological metagenomes</taxon>
    </lineage>
</organism>
<dbReference type="GO" id="GO:0004315">
    <property type="term" value="F:3-oxoacyl-[acyl-carrier-protein] synthase activity"/>
    <property type="evidence" value="ECO:0007669"/>
    <property type="project" value="InterPro"/>
</dbReference>
<evidence type="ECO:0000313" key="9">
    <source>
        <dbReference type="EMBL" id="SUZ57962.1"/>
    </source>
</evidence>
<dbReference type="InterPro" id="IPR000794">
    <property type="entry name" value="Beta-ketoacyl_synthase"/>
</dbReference>
<gene>
    <name evidence="9" type="ORF">METZ01_LOCUS10816</name>
</gene>
<dbReference type="Pfam" id="PF02801">
    <property type="entry name" value="Ketoacyl-synt_C"/>
    <property type="match status" value="1"/>
</dbReference>
<sequence length="415" mass="43458">MGKDSIRVVITGLGVMSPLGQTVEEFWNGLSNGHSGISKITLCDTEGFPSDIAGEVTGFDPGQYADPKEARRMARFSQLAVAAAATAIEDSGLDLSLNNDRVGVVMGNGNGGFPTTEDNAKILFEKGGMKVSPFFIPMILPNMAAAQVSRVFNLKGYSSTVITACAAGNQAIGEAYEAIRRGAADVIVAGGCEAGISRIGLAGFHVIRALSRFDGNPQDASKPFDSNRDGFVPAEGAGILILETLDHAQKRGADIKGEIIGYAVSSDAYHVVQPDQNGEGAARAIKWAIGNADKQLEDIDYINAHGTSTPLNDASETKAIKLAFGDLAYKIPISSNKSMIGHPLGGAGAIEAVAAVKTIQSNIIPPTINYNNPDPNCDLDYVPNVARKAKVSTVLSNNFGFGGQNACVVFSSFED</sequence>
<feature type="domain" description="Ketosynthase family 3 (KS3)" evidence="8">
    <location>
        <begin position="5"/>
        <end position="412"/>
    </location>
</feature>
<keyword evidence="4" id="KW-0276">Fatty acid metabolism</keyword>
<accession>A0A381NTP2</accession>
<evidence type="ECO:0000256" key="7">
    <source>
        <dbReference type="ARBA" id="ARBA00023315"/>
    </source>
</evidence>
<keyword evidence="6" id="KW-0275">Fatty acid biosynthesis</keyword>
<dbReference type="GO" id="GO:0006633">
    <property type="term" value="P:fatty acid biosynthetic process"/>
    <property type="evidence" value="ECO:0007669"/>
    <property type="project" value="UniProtKB-KW"/>
</dbReference>
<dbReference type="Gene3D" id="3.40.47.10">
    <property type="match status" value="1"/>
</dbReference>
<proteinExistence type="inferred from homology"/>
<dbReference type="PROSITE" id="PS00606">
    <property type="entry name" value="KS3_1"/>
    <property type="match status" value="1"/>
</dbReference>
<dbReference type="PROSITE" id="PS52004">
    <property type="entry name" value="KS3_2"/>
    <property type="match status" value="1"/>
</dbReference>
<evidence type="ECO:0000256" key="2">
    <source>
        <dbReference type="ARBA" id="ARBA00022516"/>
    </source>
</evidence>
<dbReference type="InterPro" id="IPR016039">
    <property type="entry name" value="Thiolase-like"/>
</dbReference>
<dbReference type="NCBIfam" id="TIGR03150">
    <property type="entry name" value="fabF"/>
    <property type="match status" value="1"/>
</dbReference>
<dbReference type="FunFam" id="3.40.47.10:FF:000029">
    <property type="entry name" value="3-oxoacyl-[acyl-carrier-protein] synthase 1"/>
    <property type="match status" value="1"/>
</dbReference>
<dbReference type="InterPro" id="IPR014031">
    <property type="entry name" value="Ketoacyl_synth_C"/>
</dbReference>
<dbReference type="InterPro" id="IPR018201">
    <property type="entry name" value="Ketoacyl_synth_AS"/>
</dbReference>
<dbReference type="GO" id="GO:0005829">
    <property type="term" value="C:cytosol"/>
    <property type="evidence" value="ECO:0007669"/>
    <property type="project" value="TreeGrafter"/>
</dbReference>
<evidence type="ECO:0000256" key="4">
    <source>
        <dbReference type="ARBA" id="ARBA00022832"/>
    </source>
</evidence>
<dbReference type="PANTHER" id="PTHR11712:SF336">
    <property type="entry name" value="3-OXOACYL-[ACYL-CARRIER-PROTEIN] SYNTHASE, MITOCHONDRIAL"/>
    <property type="match status" value="1"/>
</dbReference>
<dbReference type="InterPro" id="IPR017568">
    <property type="entry name" value="3-oxoacyl-ACP_synth-2"/>
</dbReference>
<name>A0A381NTP2_9ZZZZ</name>
<evidence type="ECO:0000256" key="6">
    <source>
        <dbReference type="ARBA" id="ARBA00023160"/>
    </source>
</evidence>
<evidence type="ECO:0000256" key="5">
    <source>
        <dbReference type="ARBA" id="ARBA00023098"/>
    </source>
</evidence>
<dbReference type="FunFam" id="3.40.47.10:FF:000018">
    <property type="entry name" value="3-oxoacyl-[acyl-carrier-protein] synthase 2"/>
    <property type="match status" value="1"/>
</dbReference>
<keyword evidence="7" id="KW-0012">Acyltransferase</keyword>
<dbReference type="SMART" id="SM00825">
    <property type="entry name" value="PKS_KS"/>
    <property type="match status" value="1"/>
</dbReference>
<dbReference type="AlphaFoldDB" id="A0A381NTP2"/>
<keyword evidence="2" id="KW-0444">Lipid biosynthesis</keyword>